<evidence type="ECO:0000256" key="4">
    <source>
        <dbReference type="ARBA" id="ARBA00023136"/>
    </source>
</evidence>
<feature type="transmembrane region" description="Helical" evidence="5">
    <location>
        <begin position="122"/>
        <end position="145"/>
    </location>
</feature>
<evidence type="ECO:0000256" key="2">
    <source>
        <dbReference type="ARBA" id="ARBA00022692"/>
    </source>
</evidence>
<gene>
    <name evidence="7" type="ORF">GCM10007415_37360</name>
</gene>
<evidence type="ECO:0000259" key="6">
    <source>
        <dbReference type="Pfam" id="PF04932"/>
    </source>
</evidence>
<feature type="transmembrane region" description="Helical" evidence="5">
    <location>
        <begin position="34"/>
        <end position="52"/>
    </location>
</feature>
<dbReference type="PANTHER" id="PTHR37422:SF13">
    <property type="entry name" value="LIPOPOLYSACCHARIDE BIOSYNTHESIS PROTEIN PA4999-RELATED"/>
    <property type="match status" value="1"/>
</dbReference>
<feature type="transmembrane region" description="Helical" evidence="5">
    <location>
        <begin position="165"/>
        <end position="182"/>
    </location>
</feature>
<keyword evidence="2 5" id="KW-0812">Transmembrane</keyword>
<evidence type="ECO:0000313" key="8">
    <source>
        <dbReference type="Proteomes" id="UP000660862"/>
    </source>
</evidence>
<feature type="transmembrane region" description="Helical" evidence="5">
    <location>
        <begin position="6"/>
        <end position="27"/>
    </location>
</feature>
<dbReference type="EMBL" id="BMER01000004">
    <property type="protein sequence ID" value="GGG98323.1"/>
    <property type="molecule type" value="Genomic_DNA"/>
</dbReference>
<dbReference type="GO" id="GO:0016020">
    <property type="term" value="C:membrane"/>
    <property type="evidence" value="ECO:0007669"/>
    <property type="project" value="UniProtKB-SubCell"/>
</dbReference>
<organism evidence="7 8">
    <name type="scientific">Parapedobacter pyrenivorans</name>
    <dbReference type="NCBI Taxonomy" id="1305674"/>
    <lineage>
        <taxon>Bacteria</taxon>
        <taxon>Pseudomonadati</taxon>
        <taxon>Bacteroidota</taxon>
        <taxon>Sphingobacteriia</taxon>
        <taxon>Sphingobacteriales</taxon>
        <taxon>Sphingobacteriaceae</taxon>
        <taxon>Parapedobacter</taxon>
    </lineage>
</organism>
<dbReference type="Proteomes" id="UP000660862">
    <property type="component" value="Unassembled WGS sequence"/>
</dbReference>
<comment type="subcellular location">
    <subcellularLocation>
        <location evidence="1">Membrane</location>
        <topology evidence="1">Multi-pass membrane protein</topology>
    </subcellularLocation>
</comment>
<evidence type="ECO:0000313" key="7">
    <source>
        <dbReference type="EMBL" id="GGG98323.1"/>
    </source>
</evidence>
<sequence>MFLYGMLISGTRGALFALFISGFFAVLLSKNYKVMIVGIVAGALCFGLLKFTSIGSGNYEIRRIRSALDPKEASLNVRLENQKILRAYLANKPFGEGLGVIGFWGHEYNSDKFLSTIEPDSYWVKIWAMYGIVGFVLWFCMIMYLLGRAGGALFNLKDKGLKVQLVSLLAMAAGLFVCSYGNEVMNAMPSSFLFNTALSWSFLTLRIQNKENLS</sequence>
<evidence type="ECO:0000256" key="5">
    <source>
        <dbReference type="SAM" id="Phobius"/>
    </source>
</evidence>
<keyword evidence="4 5" id="KW-0472">Membrane</keyword>
<comment type="caution">
    <text evidence="7">The sequence shown here is derived from an EMBL/GenBank/DDBJ whole genome shotgun (WGS) entry which is preliminary data.</text>
</comment>
<reference evidence="7" key="1">
    <citation type="journal article" date="2014" name="Int. J. Syst. Evol. Microbiol.">
        <title>Complete genome sequence of Corynebacterium casei LMG S-19264T (=DSM 44701T), isolated from a smear-ripened cheese.</title>
        <authorList>
            <consortium name="US DOE Joint Genome Institute (JGI-PGF)"/>
            <person name="Walter F."/>
            <person name="Albersmeier A."/>
            <person name="Kalinowski J."/>
            <person name="Ruckert C."/>
        </authorList>
    </citation>
    <scope>NUCLEOTIDE SEQUENCE</scope>
    <source>
        <strain evidence="7">CGMCC 1.12195</strain>
    </source>
</reference>
<name>A0A917HYM7_9SPHI</name>
<dbReference type="PANTHER" id="PTHR37422">
    <property type="entry name" value="TEICHURONIC ACID BIOSYNTHESIS PROTEIN TUAE"/>
    <property type="match status" value="1"/>
</dbReference>
<dbReference type="Pfam" id="PF04932">
    <property type="entry name" value="Wzy_C"/>
    <property type="match status" value="1"/>
</dbReference>
<feature type="domain" description="O-antigen ligase-related" evidence="6">
    <location>
        <begin position="3"/>
        <end position="139"/>
    </location>
</feature>
<proteinExistence type="predicted"/>
<dbReference type="InterPro" id="IPR051533">
    <property type="entry name" value="WaaL-like"/>
</dbReference>
<dbReference type="InterPro" id="IPR007016">
    <property type="entry name" value="O-antigen_ligase-rel_domated"/>
</dbReference>
<reference evidence="7" key="2">
    <citation type="submission" date="2020-09" db="EMBL/GenBank/DDBJ databases">
        <authorList>
            <person name="Sun Q."/>
            <person name="Zhou Y."/>
        </authorList>
    </citation>
    <scope>NUCLEOTIDE SEQUENCE</scope>
    <source>
        <strain evidence="7">CGMCC 1.12195</strain>
    </source>
</reference>
<keyword evidence="3 5" id="KW-1133">Transmembrane helix</keyword>
<keyword evidence="8" id="KW-1185">Reference proteome</keyword>
<evidence type="ECO:0000256" key="3">
    <source>
        <dbReference type="ARBA" id="ARBA00022989"/>
    </source>
</evidence>
<protein>
    <recommendedName>
        <fullName evidence="6">O-antigen ligase-related domain-containing protein</fullName>
    </recommendedName>
</protein>
<dbReference type="AlphaFoldDB" id="A0A917HYM7"/>
<accession>A0A917HYM7</accession>
<evidence type="ECO:0000256" key="1">
    <source>
        <dbReference type="ARBA" id="ARBA00004141"/>
    </source>
</evidence>